<keyword evidence="1" id="KW-0489">Methyltransferase</keyword>
<dbReference type="RefSeq" id="WP_149073860.1">
    <property type="nucleotide sequence ID" value="NZ_CP043329.1"/>
</dbReference>
<dbReference type="SUPFAM" id="SSF53335">
    <property type="entry name" value="S-adenosyl-L-methionine-dependent methyltransferases"/>
    <property type="match status" value="1"/>
</dbReference>
<keyword evidence="1" id="KW-0808">Transferase</keyword>
<proteinExistence type="predicted"/>
<dbReference type="KEGG" id="pej:FYC62_02995"/>
<dbReference type="AlphaFoldDB" id="A0A5C0VF67"/>
<dbReference type="CDD" id="cd02440">
    <property type="entry name" value="AdoMet_MTases"/>
    <property type="match status" value="1"/>
</dbReference>
<dbReference type="GO" id="GO:0032259">
    <property type="term" value="P:methylation"/>
    <property type="evidence" value="ECO:0007669"/>
    <property type="project" value="UniProtKB-KW"/>
</dbReference>
<dbReference type="Proteomes" id="UP000323653">
    <property type="component" value="Chromosome"/>
</dbReference>
<dbReference type="Gene3D" id="2.20.25.110">
    <property type="entry name" value="S-adenosyl-L-methionine-dependent methyltransferases"/>
    <property type="match status" value="1"/>
</dbReference>
<gene>
    <name evidence="1" type="ORF">FYC62_02995</name>
</gene>
<dbReference type="PANTHER" id="PTHR43861">
    <property type="entry name" value="TRANS-ACONITATE 2-METHYLTRANSFERASE-RELATED"/>
    <property type="match status" value="1"/>
</dbReference>
<dbReference type="EMBL" id="CP043329">
    <property type="protein sequence ID" value="QEK50747.1"/>
    <property type="molecule type" value="Genomic_DNA"/>
</dbReference>
<dbReference type="Gene3D" id="3.40.50.150">
    <property type="entry name" value="Vaccinia Virus protein VP39"/>
    <property type="match status" value="1"/>
</dbReference>
<reference evidence="1 2" key="1">
    <citation type="submission" date="2019-08" db="EMBL/GenBank/DDBJ databases">
        <title>Pedobacter sp. nov., isolated from Han river, South Korea.</title>
        <authorList>
            <person name="Lee D.-H."/>
            <person name="Kim Y.-S."/>
            <person name="Hwang E.-M."/>
            <person name="Le Tran T.C."/>
            <person name="Cha C.-J."/>
        </authorList>
    </citation>
    <scope>NUCLEOTIDE SEQUENCE [LARGE SCALE GENOMIC DNA]</scope>
    <source>
        <strain evidence="1 2">CJ43</strain>
    </source>
</reference>
<sequence>MPKKWFQNWFNSPFYHILYKQRDDEEAELFIDNLCTLLKPAKESRMLDIACGRGRHAIYLNKKGFDVSGIDLSIANIKYAHSFENSRLHFLVHDMRHLFYINYFDFAFNLFTSFGYFETEKEHINALKSFRKSLKADGKLVFDYMNSQKIINKLVLREIKDVDGIEFHISRMVKEGKIIKTIDFEHHAKHYSFKEEVRDFKLADFERMFKLAGLEISHTFGDYQLNEFDINQSDRLIFVCKKI</sequence>
<dbReference type="InterPro" id="IPR029063">
    <property type="entry name" value="SAM-dependent_MTases_sf"/>
</dbReference>
<evidence type="ECO:0000313" key="1">
    <source>
        <dbReference type="EMBL" id="QEK50747.1"/>
    </source>
</evidence>
<dbReference type="Pfam" id="PF13489">
    <property type="entry name" value="Methyltransf_23"/>
    <property type="match status" value="1"/>
</dbReference>
<protein>
    <submittedName>
        <fullName evidence="1">Class I SAM-dependent methyltransferase</fullName>
    </submittedName>
</protein>
<organism evidence="1 2">
    <name type="scientific">Pedobacter aquae</name>
    <dbReference type="NCBI Taxonomy" id="2605747"/>
    <lineage>
        <taxon>Bacteria</taxon>
        <taxon>Pseudomonadati</taxon>
        <taxon>Bacteroidota</taxon>
        <taxon>Sphingobacteriia</taxon>
        <taxon>Sphingobacteriales</taxon>
        <taxon>Sphingobacteriaceae</taxon>
        <taxon>Pedobacter</taxon>
    </lineage>
</organism>
<evidence type="ECO:0000313" key="2">
    <source>
        <dbReference type="Proteomes" id="UP000323653"/>
    </source>
</evidence>
<dbReference type="GO" id="GO:0008168">
    <property type="term" value="F:methyltransferase activity"/>
    <property type="evidence" value="ECO:0007669"/>
    <property type="project" value="UniProtKB-KW"/>
</dbReference>
<name>A0A5C0VF67_9SPHI</name>
<keyword evidence="2" id="KW-1185">Reference proteome</keyword>
<accession>A0A5C0VF67</accession>